<dbReference type="EMBL" id="SLXQ01000001">
    <property type="protein sequence ID" value="TCP57299.1"/>
    <property type="molecule type" value="Genomic_DNA"/>
</dbReference>
<evidence type="ECO:0000313" key="5">
    <source>
        <dbReference type="EMBL" id="TCP57299.1"/>
    </source>
</evidence>
<dbReference type="CDD" id="cd02440">
    <property type="entry name" value="AdoMet_MTases"/>
    <property type="match status" value="1"/>
</dbReference>
<evidence type="ECO:0000259" key="4">
    <source>
        <dbReference type="Pfam" id="PF08241"/>
    </source>
</evidence>
<dbReference type="RefSeq" id="WP_132875790.1">
    <property type="nucleotide sequence ID" value="NZ_SLXQ01000001.1"/>
</dbReference>
<keyword evidence="6" id="KW-1185">Reference proteome</keyword>
<dbReference type="Proteomes" id="UP000294911">
    <property type="component" value="Unassembled WGS sequence"/>
</dbReference>
<name>A0A4R2R633_9PSEU</name>
<dbReference type="OrthoDB" id="9797252at2"/>
<dbReference type="Pfam" id="PF08241">
    <property type="entry name" value="Methyltransf_11"/>
    <property type="match status" value="1"/>
</dbReference>
<dbReference type="GO" id="GO:0008757">
    <property type="term" value="F:S-adenosylmethionine-dependent methyltransferase activity"/>
    <property type="evidence" value="ECO:0007669"/>
    <property type="project" value="InterPro"/>
</dbReference>
<comment type="caution">
    <text evidence="5">The sequence shown here is derived from an EMBL/GenBank/DDBJ whole genome shotgun (WGS) entry which is preliminary data.</text>
</comment>
<proteinExistence type="inferred from homology"/>
<gene>
    <name evidence="5" type="ORF">EV191_1011253</name>
</gene>
<comment type="similarity">
    <text evidence="1">Belongs to the methyltransferase superfamily.</text>
</comment>
<sequence length="263" mass="28440">MVDSISRYAGLGASYDRTRPSPPPELVAVLRQWARNDAPAVVDLGAGTGLSTSLWAGAAARVVAIEPSPEMRAVAAEKLARLPDAWAFTVAEGTAEATGQPDESADVVTASQAMHWFDVPRALPEAGRLLRTGGVFAAYDCDWPPTVDWEVDAAFRAFLSQRGEYEQAAGLRPRYADPGQHLSRMRDSGVFRAVTELCVHSREQGDAQRLMDVVRSMSSTVAVLGAGASEDEIGLTKLGEVAADRLAKPKSWWWTYRVRLGVK</sequence>
<evidence type="ECO:0000256" key="3">
    <source>
        <dbReference type="ARBA" id="ARBA00022679"/>
    </source>
</evidence>
<dbReference type="InterPro" id="IPR029063">
    <property type="entry name" value="SAM-dependent_MTases_sf"/>
</dbReference>
<dbReference type="Gene3D" id="3.40.50.150">
    <property type="entry name" value="Vaccinia Virus protein VP39"/>
    <property type="match status" value="1"/>
</dbReference>
<feature type="domain" description="Methyltransferase type 11" evidence="4">
    <location>
        <begin position="42"/>
        <end position="137"/>
    </location>
</feature>
<dbReference type="GO" id="GO:0032259">
    <property type="term" value="P:methylation"/>
    <property type="evidence" value="ECO:0007669"/>
    <property type="project" value="UniProtKB-KW"/>
</dbReference>
<evidence type="ECO:0000256" key="2">
    <source>
        <dbReference type="ARBA" id="ARBA00022603"/>
    </source>
</evidence>
<dbReference type="AlphaFoldDB" id="A0A4R2R633"/>
<evidence type="ECO:0000256" key="1">
    <source>
        <dbReference type="ARBA" id="ARBA00008361"/>
    </source>
</evidence>
<evidence type="ECO:0000313" key="6">
    <source>
        <dbReference type="Proteomes" id="UP000294911"/>
    </source>
</evidence>
<accession>A0A4R2R633</accession>
<dbReference type="SUPFAM" id="SSF53335">
    <property type="entry name" value="S-adenosyl-L-methionine-dependent methyltransferases"/>
    <property type="match status" value="1"/>
</dbReference>
<reference evidence="5 6" key="1">
    <citation type="submission" date="2019-03" db="EMBL/GenBank/DDBJ databases">
        <title>Genomic Encyclopedia of Type Strains, Phase IV (KMG-IV): sequencing the most valuable type-strain genomes for metagenomic binning, comparative biology and taxonomic classification.</title>
        <authorList>
            <person name="Goeker M."/>
        </authorList>
    </citation>
    <scope>NUCLEOTIDE SEQUENCE [LARGE SCALE GENOMIC DNA]</scope>
    <source>
        <strain evidence="5 6">DSM 45765</strain>
    </source>
</reference>
<dbReference type="PANTHER" id="PTHR44942:SF4">
    <property type="entry name" value="METHYLTRANSFERASE TYPE 11 DOMAIN-CONTAINING PROTEIN"/>
    <property type="match status" value="1"/>
</dbReference>
<dbReference type="InterPro" id="IPR013216">
    <property type="entry name" value="Methyltransf_11"/>
</dbReference>
<organism evidence="5 6">
    <name type="scientific">Tamaricihabitans halophyticus</name>
    <dbReference type="NCBI Taxonomy" id="1262583"/>
    <lineage>
        <taxon>Bacteria</taxon>
        <taxon>Bacillati</taxon>
        <taxon>Actinomycetota</taxon>
        <taxon>Actinomycetes</taxon>
        <taxon>Pseudonocardiales</taxon>
        <taxon>Pseudonocardiaceae</taxon>
        <taxon>Tamaricihabitans</taxon>
    </lineage>
</organism>
<keyword evidence="2 5" id="KW-0489">Methyltransferase</keyword>
<dbReference type="InterPro" id="IPR051052">
    <property type="entry name" value="Diverse_substrate_MTase"/>
</dbReference>
<dbReference type="PANTHER" id="PTHR44942">
    <property type="entry name" value="METHYLTRANSF_11 DOMAIN-CONTAINING PROTEIN"/>
    <property type="match status" value="1"/>
</dbReference>
<protein>
    <submittedName>
        <fullName evidence="5">Methyltransferase family protein</fullName>
    </submittedName>
</protein>
<keyword evidence="3 5" id="KW-0808">Transferase</keyword>